<evidence type="ECO:0000256" key="1">
    <source>
        <dbReference type="ARBA" id="ARBA00006817"/>
    </source>
</evidence>
<evidence type="ECO:0000259" key="2">
    <source>
        <dbReference type="Pfam" id="PF08327"/>
    </source>
</evidence>
<sequence>MTLQSYHQPDPKLDLLLERIVDVPRELIWKVWTTPEHLKPWFCPSPWKTIDCEIDLRPGGIFRTTMQSPEGQDFPNVGCYLEVIPNEKLSWTDALQPGFRPSPDPTHPFGFLPESLRWRLMKQEPNIELLQFMEMKLTEKTPGYGFSRRLGNRIRSTGCLYQKKFP</sequence>
<comment type="caution">
    <text evidence="3">The sequence shown here is derived from an EMBL/GenBank/DDBJ whole genome shotgun (WGS) entry which is preliminary data.</text>
</comment>
<name>M3FEW0_LEPBO</name>
<reference evidence="3 4" key="1">
    <citation type="submission" date="2013-01" db="EMBL/GenBank/DDBJ databases">
        <authorList>
            <person name="Harkins D.M."/>
            <person name="Durkin A.S."/>
            <person name="Brinkac L.M."/>
            <person name="Haft D.H."/>
            <person name="Selengut J.D."/>
            <person name="Sanka R."/>
            <person name="DePew J."/>
            <person name="Purushe J."/>
            <person name="Picardeau M."/>
            <person name="Werts C."/>
            <person name="Goarant C."/>
            <person name="Vinetz J.M."/>
            <person name="Sutton G.G."/>
            <person name="Nierman W.C."/>
            <person name="Fouts D.E."/>
        </authorList>
    </citation>
    <scope>NUCLEOTIDE SEQUENCE [LARGE SCALE GENOMIC DNA]</scope>
    <source>
        <strain evidence="3 4">200701203</strain>
    </source>
</reference>
<dbReference type="SUPFAM" id="SSF55961">
    <property type="entry name" value="Bet v1-like"/>
    <property type="match status" value="1"/>
</dbReference>
<dbReference type="InterPro" id="IPR013538">
    <property type="entry name" value="ASHA1/2-like_C"/>
</dbReference>
<dbReference type="InterPro" id="IPR023393">
    <property type="entry name" value="START-like_dom_sf"/>
</dbReference>
<dbReference type="BioCyc" id="LBOR1193007:G11KN-920-MONOMER"/>
<dbReference type="Pfam" id="PF08327">
    <property type="entry name" value="AHSA1"/>
    <property type="match status" value="1"/>
</dbReference>
<comment type="similarity">
    <text evidence="1">Belongs to the AHA1 family.</text>
</comment>
<dbReference type="Gene3D" id="3.30.530.20">
    <property type="match status" value="1"/>
</dbReference>
<protein>
    <submittedName>
        <fullName evidence="3">Putative toxin-antitoxin system, toxin component</fullName>
    </submittedName>
</protein>
<proteinExistence type="inferred from homology"/>
<feature type="domain" description="Activator of Hsp90 ATPase homologue 1/2-like C-terminal" evidence="2">
    <location>
        <begin position="22"/>
        <end position="96"/>
    </location>
</feature>
<accession>M3FEW0</accession>
<dbReference type="EMBL" id="AKWO02000047">
    <property type="protein sequence ID" value="EMG00408.1"/>
    <property type="molecule type" value="Genomic_DNA"/>
</dbReference>
<dbReference type="Proteomes" id="UP000011783">
    <property type="component" value="Unassembled WGS sequence"/>
</dbReference>
<evidence type="ECO:0000313" key="4">
    <source>
        <dbReference type="Proteomes" id="UP000011783"/>
    </source>
</evidence>
<evidence type="ECO:0000313" key="3">
    <source>
        <dbReference type="EMBL" id="EMG00408.1"/>
    </source>
</evidence>
<gene>
    <name evidence="3" type="ORF">LEP1GSC123_2325</name>
</gene>
<organism evidence="3 4">
    <name type="scientific">Leptospira borgpetersenii str. 200701203</name>
    <dbReference type="NCBI Taxonomy" id="1193007"/>
    <lineage>
        <taxon>Bacteria</taxon>
        <taxon>Pseudomonadati</taxon>
        <taxon>Spirochaetota</taxon>
        <taxon>Spirochaetia</taxon>
        <taxon>Leptospirales</taxon>
        <taxon>Leptospiraceae</taxon>
        <taxon>Leptospira</taxon>
    </lineage>
</organism>
<dbReference type="AlphaFoldDB" id="M3FEW0"/>